<dbReference type="EMBL" id="CAKKLH010000061">
    <property type="protein sequence ID" value="CAH0101584.1"/>
    <property type="molecule type" value="Genomic_DNA"/>
</dbReference>
<accession>A0A8J2RKT5</accession>
<comment type="similarity">
    <text evidence="1">Belongs to the SEN15 family.</text>
</comment>
<organism evidence="4 5">
    <name type="scientific">Daphnia galeata</name>
    <dbReference type="NCBI Taxonomy" id="27404"/>
    <lineage>
        <taxon>Eukaryota</taxon>
        <taxon>Metazoa</taxon>
        <taxon>Ecdysozoa</taxon>
        <taxon>Arthropoda</taxon>
        <taxon>Crustacea</taxon>
        <taxon>Branchiopoda</taxon>
        <taxon>Diplostraca</taxon>
        <taxon>Cladocera</taxon>
        <taxon>Anomopoda</taxon>
        <taxon>Daphniidae</taxon>
        <taxon>Daphnia</taxon>
    </lineage>
</organism>
<dbReference type="OrthoDB" id="10002170at2759"/>
<dbReference type="InterPro" id="IPR018593">
    <property type="entry name" value="tRNA-endonuc_su_Sen15"/>
</dbReference>
<keyword evidence="5" id="KW-1185">Reference proteome</keyword>
<gene>
    <name evidence="4" type="ORF">DGAL_LOCUS3920</name>
</gene>
<proteinExistence type="inferred from homology"/>
<evidence type="ECO:0000259" key="3">
    <source>
        <dbReference type="Pfam" id="PF09631"/>
    </source>
</evidence>
<keyword evidence="2" id="KW-0819">tRNA processing</keyword>
<protein>
    <recommendedName>
        <fullName evidence="3">tRNA-splicing endonuclease subunit Sen15 domain-containing protein</fullName>
    </recommendedName>
</protein>
<dbReference type="InterPro" id="IPR036167">
    <property type="entry name" value="tRNA_intron_Endo_cat-like_sf"/>
</dbReference>
<dbReference type="GO" id="GO:0003676">
    <property type="term" value="F:nucleic acid binding"/>
    <property type="evidence" value="ECO:0007669"/>
    <property type="project" value="InterPro"/>
</dbReference>
<dbReference type="SUPFAM" id="SSF53032">
    <property type="entry name" value="tRNA-intron endonuclease catalytic domain-like"/>
    <property type="match status" value="1"/>
</dbReference>
<dbReference type="PANTHER" id="PTHR28582:SF1">
    <property type="entry name" value="TRNA-SPLICING ENDONUCLEASE SUBUNIT SEN15"/>
    <property type="match status" value="1"/>
</dbReference>
<dbReference type="InterPro" id="IPR011856">
    <property type="entry name" value="tRNA_endonuc-like_dom_sf"/>
</dbReference>
<evidence type="ECO:0000313" key="5">
    <source>
        <dbReference type="Proteomes" id="UP000789390"/>
    </source>
</evidence>
<comment type="caution">
    <text evidence="4">The sequence shown here is derived from an EMBL/GenBank/DDBJ whole genome shotgun (WGS) entry which is preliminary data.</text>
</comment>
<evidence type="ECO:0000256" key="1">
    <source>
        <dbReference type="ARBA" id="ARBA00006091"/>
    </source>
</evidence>
<sequence length="154" mass="17835">MWHLDHQNKKLWCLNSIRILDSYEELKIQQVEELDLVYILGNLSDANRQQEIFLPLAADESISMTKIGDIQEYLLHQHNSSKLTLALMDSDSTTVYFCITPGLLPPSDLEGLLVKYCPCFIYSFLNLFINNLLELVISNRVSPNWNSCTWEGYF</sequence>
<dbReference type="Gene3D" id="3.40.1350.10">
    <property type="match status" value="1"/>
</dbReference>
<feature type="domain" description="tRNA-splicing endonuclease subunit Sen15" evidence="3">
    <location>
        <begin position="22"/>
        <end position="107"/>
    </location>
</feature>
<reference evidence="4" key="1">
    <citation type="submission" date="2021-11" db="EMBL/GenBank/DDBJ databases">
        <authorList>
            <person name="Schell T."/>
        </authorList>
    </citation>
    <scope>NUCLEOTIDE SEQUENCE</scope>
    <source>
        <strain evidence="4">M5</strain>
    </source>
</reference>
<dbReference type="Pfam" id="PF09631">
    <property type="entry name" value="Sen15"/>
    <property type="match status" value="1"/>
</dbReference>
<dbReference type="PANTHER" id="PTHR28582">
    <property type="entry name" value="TRNA-SPLICING ENDONUCLEASE SUBUNIT SEN15"/>
    <property type="match status" value="1"/>
</dbReference>
<evidence type="ECO:0000313" key="4">
    <source>
        <dbReference type="EMBL" id="CAH0101584.1"/>
    </source>
</evidence>
<evidence type="ECO:0000256" key="2">
    <source>
        <dbReference type="ARBA" id="ARBA00022694"/>
    </source>
</evidence>
<dbReference type="AlphaFoldDB" id="A0A8J2RKT5"/>
<dbReference type="GO" id="GO:0006388">
    <property type="term" value="P:tRNA splicing, via endonucleolytic cleavage and ligation"/>
    <property type="evidence" value="ECO:0007669"/>
    <property type="project" value="InterPro"/>
</dbReference>
<name>A0A8J2RKT5_9CRUS</name>
<dbReference type="Proteomes" id="UP000789390">
    <property type="component" value="Unassembled WGS sequence"/>
</dbReference>
<dbReference type="GO" id="GO:0005634">
    <property type="term" value="C:nucleus"/>
    <property type="evidence" value="ECO:0007669"/>
    <property type="project" value="UniProtKB-ARBA"/>
</dbReference>